<keyword evidence="6" id="KW-1185">Reference proteome</keyword>
<organism evidence="5 6">
    <name type="scientific">Yinghuangia aomiensis</name>
    <dbReference type="NCBI Taxonomy" id="676205"/>
    <lineage>
        <taxon>Bacteria</taxon>
        <taxon>Bacillati</taxon>
        <taxon>Actinomycetota</taxon>
        <taxon>Actinomycetes</taxon>
        <taxon>Kitasatosporales</taxon>
        <taxon>Streptomycetaceae</taxon>
        <taxon>Yinghuangia</taxon>
    </lineage>
</organism>
<dbReference type="PROSITE" id="PS50043">
    <property type="entry name" value="HTH_LUXR_2"/>
    <property type="match status" value="1"/>
</dbReference>
<dbReference type="PRINTS" id="PR00038">
    <property type="entry name" value="HTHLUXR"/>
</dbReference>
<name>A0ABP9I2D7_9ACTN</name>
<sequence>MSIHPELVHAAILAAVGRHGIPLSSADIEKIVDAVVRSIGSARPHFPPHPGSPLNTREIEIVAGIARGSTNKEMACSLGLSPFTVKSHLNRITARVGERDRAGLVGLAYREGWLTGLPAEPREAVELKPDHLDVLEGMAHGRSNAEIAERLVLSEEAVRSRARGLFEVLRARTRAHAVALGYQHGHLVAVPRGAGTATSAPGVRVRVGTVRKCPLRPRTSAGGRGLP</sequence>
<evidence type="ECO:0000259" key="4">
    <source>
        <dbReference type="PROSITE" id="PS50043"/>
    </source>
</evidence>
<evidence type="ECO:0000256" key="2">
    <source>
        <dbReference type="ARBA" id="ARBA00023125"/>
    </source>
</evidence>
<dbReference type="Gene3D" id="1.10.10.10">
    <property type="entry name" value="Winged helix-like DNA-binding domain superfamily/Winged helix DNA-binding domain"/>
    <property type="match status" value="2"/>
</dbReference>
<evidence type="ECO:0000256" key="3">
    <source>
        <dbReference type="ARBA" id="ARBA00023163"/>
    </source>
</evidence>
<dbReference type="InterPro" id="IPR016032">
    <property type="entry name" value="Sig_transdc_resp-reg_C-effctor"/>
</dbReference>
<protein>
    <recommendedName>
        <fullName evidence="4">HTH luxR-type domain-containing protein</fullName>
    </recommendedName>
</protein>
<dbReference type="CDD" id="cd06170">
    <property type="entry name" value="LuxR_C_like"/>
    <property type="match status" value="1"/>
</dbReference>
<reference evidence="6" key="1">
    <citation type="journal article" date="2019" name="Int. J. Syst. Evol. Microbiol.">
        <title>The Global Catalogue of Microorganisms (GCM) 10K type strain sequencing project: providing services to taxonomists for standard genome sequencing and annotation.</title>
        <authorList>
            <consortium name="The Broad Institute Genomics Platform"/>
            <consortium name="The Broad Institute Genome Sequencing Center for Infectious Disease"/>
            <person name="Wu L."/>
            <person name="Ma J."/>
        </authorList>
    </citation>
    <scope>NUCLEOTIDE SEQUENCE [LARGE SCALE GENOMIC DNA]</scope>
    <source>
        <strain evidence="6">JCM 17986</strain>
    </source>
</reference>
<comment type="caution">
    <text evidence="5">The sequence shown here is derived from an EMBL/GenBank/DDBJ whole genome shotgun (WGS) entry which is preliminary data.</text>
</comment>
<gene>
    <name evidence="5" type="ORF">GCM10023205_63860</name>
</gene>
<dbReference type="InterPro" id="IPR036388">
    <property type="entry name" value="WH-like_DNA-bd_sf"/>
</dbReference>
<dbReference type="RefSeq" id="WP_425585175.1">
    <property type="nucleotide sequence ID" value="NZ_BAABHS010000029.1"/>
</dbReference>
<proteinExistence type="predicted"/>
<feature type="domain" description="HTH luxR-type" evidence="4">
    <location>
        <begin position="47"/>
        <end position="112"/>
    </location>
</feature>
<dbReference type="InterPro" id="IPR000792">
    <property type="entry name" value="Tscrpt_reg_LuxR_C"/>
</dbReference>
<dbReference type="SMART" id="SM00421">
    <property type="entry name" value="HTH_LUXR"/>
    <property type="match status" value="2"/>
</dbReference>
<evidence type="ECO:0000313" key="6">
    <source>
        <dbReference type="Proteomes" id="UP001500466"/>
    </source>
</evidence>
<accession>A0ABP9I2D7</accession>
<dbReference type="EMBL" id="BAABHS010000029">
    <property type="protein sequence ID" value="GAA4984860.1"/>
    <property type="molecule type" value="Genomic_DNA"/>
</dbReference>
<dbReference type="Pfam" id="PF00196">
    <property type="entry name" value="GerE"/>
    <property type="match status" value="2"/>
</dbReference>
<keyword evidence="3" id="KW-0804">Transcription</keyword>
<evidence type="ECO:0000256" key="1">
    <source>
        <dbReference type="ARBA" id="ARBA00023015"/>
    </source>
</evidence>
<dbReference type="Proteomes" id="UP001500466">
    <property type="component" value="Unassembled WGS sequence"/>
</dbReference>
<keyword evidence="1" id="KW-0805">Transcription regulation</keyword>
<dbReference type="PANTHER" id="PTHR44688:SF16">
    <property type="entry name" value="DNA-BINDING TRANSCRIPTIONAL ACTIVATOR DEVR_DOSR"/>
    <property type="match status" value="1"/>
</dbReference>
<dbReference type="SUPFAM" id="SSF46894">
    <property type="entry name" value="C-terminal effector domain of the bipartite response regulators"/>
    <property type="match status" value="2"/>
</dbReference>
<dbReference type="PANTHER" id="PTHR44688">
    <property type="entry name" value="DNA-BINDING TRANSCRIPTIONAL ACTIVATOR DEVR_DOSR"/>
    <property type="match status" value="1"/>
</dbReference>
<keyword evidence="2" id="KW-0238">DNA-binding</keyword>
<evidence type="ECO:0000313" key="5">
    <source>
        <dbReference type="EMBL" id="GAA4984860.1"/>
    </source>
</evidence>